<dbReference type="HAMAP" id="MF_00486">
    <property type="entry name" value="McH"/>
    <property type="match status" value="1"/>
</dbReference>
<protein>
    <recommendedName>
        <fullName evidence="6 12">Methenyltetrahydromethanopterin cyclohydrolase</fullName>
        <ecNumber evidence="5 12">3.5.4.27</ecNumber>
    </recommendedName>
    <alternativeName>
        <fullName evidence="10 12">Methenyl-H4MPT cyclohydrolase</fullName>
    </alternativeName>
</protein>
<feature type="region of interest" description="Disordered" evidence="13">
    <location>
        <begin position="1"/>
        <end position="43"/>
    </location>
</feature>
<evidence type="ECO:0000256" key="9">
    <source>
        <dbReference type="ARBA" id="ARBA00022801"/>
    </source>
</evidence>
<comment type="catalytic activity">
    <reaction evidence="11 12">
        <text>5,10-methenyl-5,6,7,8-tetrahydromethanopterin + H2O = N(5)-formyl-5,6,7,8-tetrahydromethanopterin + H(+)</text>
        <dbReference type="Rhea" id="RHEA:19053"/>
        <dbReference type="ChEBI" id="CHEBI:15377"/>
        <dbReference type="ChEBI" id="CHEBI:15378"/>
        <dbReference type="ChEBI" id="CHEBI:58018"/>
        <dbReference type="ChEBI" id="CHEBI:58337"/>
        <dbReference type="EC" id="3.5.4.27"/>
    </reaction>
</comment>
<comment type="caution">
    <text evidence="14">The sequence shown here is derived from an EMBL/GenBank/DDBJ whole genome shotgun (WGS) entry which is preliminary data.</text>
</comment>
<dbReference type="RefSeq" id="WP_246254589.1">
    <property type="nucleotide sequence ID" value="NZ_WTPX01000001.1"/>
</dbReference>
<evidence type="ECO:0000256" key="3">
    <source>
        <dbReference type="ARBA" id="ARBA00005087"/>
    </source>
</evidence>
<dbReference type="SUPFAM" id="SSF56199">
    <property type="entry name" value="Methenyltetrahydromethanopterin cyclohydrolase"/>
    <property type="match status" value="1"/>
</dbReference>
<evidence type="ECO:0000256" key="13">
    <source>
        <dbReference type="SAM" id="MobiDB-lite"/>
    </source>
</evidence>
<organism evidence="14 15">
    <name type="scientific">Alienimonas chondri</name>
    <dbReference type="NCBI Taxonomy" id="2681879"/>
    <lineage>
        <taxon>Bacteria</taxon>
        <taxon>Pseudomonadati</taxon>
        <taxon>Planctomycetota</taxon>
        <taxon>Planctomycetia</taxon>
        <taxon>Planctomycetales</taxon>
        <taxon>Planctomycetaceae</taxon>
        <taxon>Alienimonas</taxon>
    </lineage>
</organism>
<name>A0ABX1V6V3_9PLAN</name>
<evidence type="ECO:0000256" key="1">
    <source>
        <dbReference type="ARBA" id="ARBA00004058"/>
    </source>
</evidence>
<evidence type="ECO:0000256" key="4">
    <source>
        <dbReference type="ARBA" id="ARBA00006902"/>
    </source>
</evidence>
<dbReference type="Pfam" id="PF02289">
    <property type="entry name" value="MCH"/>
    <property type="match status" value="1"/>
</dbReference>
<dbReference type="Proteomes" id="UP000609651">
    <property type="component" value="Unassembled WGS sequence"/>
</dbReference>
<comment type="function">
    <text evidence="1 12">Catalyzes the hydrolysis of methenyl-H(4)MPT(+) to 5-formyl-H(4)MPT.</text>
</comment>
<evidence type="ECO:0000256" key="7">
    <source>
        <dbReference type="ARBA" id="ARBA00022490"/>
    </source>
</evidence>
<evidence type="ECO:0000256" key="8">
    <source>
        <dbReference type="ARBA" id="ARBA00022563"/>
    </source>
</evidence>
<comment type="pathway">
    <text evidence="3 12">One-carbon metabolism; formaldehyde degradation; formate from formaldehyde (H(4)MPT route): step 3/5.</text>
</comment>
<evidence type="ECO:0000313" key="15">
    <source>
        <dbReference type="Proteomes" id="UP000609651"/>
    </source>
</evidence>
<dbReference type="Gene3D" id="3.30.1030.10">
    <property type="entry name" value="Methenyltetrahydromethanopterin Cyclohydrolase, Chain A, domain 2"/>
    <property type="match status" value="1"/>
</dbReference>
<dbReference type="EMBL" id="WTPX01000001">
    <property type="protein sequence ID" value="NNJ23985.1"/>
    <property type="molecule type" value="Genomic_DNA"/>
</dbReference>
<gene>
    <name evidence="12 14" type="primary">mch</name>
    <name evidence="14" type="ORF">LzC2_00320</name>
</gene>
<dbReference type="NCBIfam" id="TIGR03120">
    <property type="entry name" value="one_C_mch"/>
    <property type="match status" value="1"/>
</dbReference>
<keyword evidence="7 12" id="KW-0963">Cytoplasm</keyword>
<proteinExistence type="inferred from homology"/>
<evidence type="ECO:0000313" key="14">
    <source>
        <dbReference type="EMBL" id="NNJ23985.1"/>
    </source>
</evidence>
<evidence type="ECO:0000256" key="12">
    <source>
        <dbReference type="HAMAP-Rule" id="MF_00486"/>
    </source>
</evidence>
<reference evidence="14 15" key="1">
    <citation type="journal article" date="2020" name="Syst. Appl. Microbiol.">
        <title>Alienimonas chondri sp. nov., a novel planctomycete isolated from the biofilm of the red alga Chondrus crispus.</title>
        <authorList>
            <person name="Vitorino I."/>
            <person name="Albuquerque L."/>
            <person name="Wiegand S."/>
            <person name="Kallscheuer N."/>
            <person name="da Costa M.S."/>
            <person name="Lobo-da-Cunha A."/>
            <person name="Jogler C."/>
            <person name="Lage O.M."/>
        </authorList>
    </citation>
    <scope>NUCLEOTIDE SEQUENCE [LARGE SCALE GENOMIC DNA]</scope>
    <source>
        <strain evidence="14 15">LzC2</strain>
    </source>
</reference>
<dbReference type="InterPro" id="IPR003209">
    <property type="entry name" value="METHMP_CycHdrlase"/>
</dbReference>
<dbReference type="Gene3D" id="3.10.340.11">
    <property type="entry name" value="Methenyltetrahydromethanopterin Cyclohydrolase, Chain A, domain 1"/>
    <property type="match status" value="1"/>
</dbReference>
<keyword evidence="8 12" id="KW-0554">One-carbon metabolism</keyword>
<evidence type="ECO:0000256" key="2">
    <source>
        <dbReference type="ARBA" id="ARBA00004496"/>
    </source>
</evidence>
<evidence type="ECO:0000256" key="5">
    <source>
        <dbReference type="ARBA" id="ARBA00012765"/>
    </source>
</evidence>
<dbReference type="GO" id="GO:0018759">
    <property type="term" value="F:methenyltetrahydromethanopterin cyclohydrolase activity"/>
    <property type="evidence" value="ECO:0007669"/>
    <property type="project" value="UniProtKB-EC"/>
</dbReference>
<keyword evidence="15" id="KW-1185">Reference proteome</keyword>
<comment type="similarity">
    <text evidence="4 12">Belongs to the MCH family.</text>
</comment>
<sequence length="359" mass="37421">MLPAQLYERHRPPLAKRKKQSPSPGRKAAGAKPGGGSPPGGLLNRRAARLADFTMKRLDDLGVDLLRLSTGTTVLDFGAHAPGGLEAGIVLARLSSADLLDVSIDSGTLAGRPWPHAAVRTDDPISACLRCQYAGRKVELADSSGGQFFAMASGPLRAACDEEELIRKLGGSEEARRAVGVLETRQIPPPNVAAHLAESAGLAPDKLILCIAPTASLAGTVQIAARSVETALHKLDALGFDVGRVRSGVGSAPLAPAGGEDSVALGRTNDSILYGARVTLWIEADQAELRDLVSKVPSESSPQHGRPFAELLAEAGGNFYDLDPLLFSPAQVTLIGLRDGSAVSAGTLREDLLARSFGL</sequence>
<evidence type="ECO:0000256" key="6">
    <source>
        <dbReference type="ARBA" id="ARBA00020597"/>
    </source>
</evidence>
<evidence type="ECO:0000256" key="10">
    <source>
        <dbReference type="ARBA" id="ARBA00030468"/>
    </source>
</evidence>
<dbReference type="EC" id="3.5.4.27" evidence="5 12"/>
<evidence type="ECO:0000256" key="11">
    <source>
        <dbReference type="ARBA" id="ARBA00048684"/>
    </source>
</evidence>
<keyword evidence="9 12" id="KW-0378">Hydrolase</keyword>
<feature type="compositionally biased region" description="Low complexity" evidence="13">
    <location>
        <begin position="22"/>
        <end position="31"/>
    </location>
</feature>
<comment type="subcellular location">
    <subcellularLocation>
        <location evidence="2 12">Cytoplasm</location>
    </subcellularLocation>
</comment>
<accession>A0ABX1V6V3</accession>